<evidence type="ECO:0000313" key="3">
    <source>
        <dbReference type="Proteomes" id="UP000277580"/>
    </source>
</evidence>
<keyword evidence="3" id="KW-1185">Reference proteome</keyword>
<proteinExistence type="predicted"/>
<dbReference type="Proteomes" id="UP000277580">
    <property type="component" value="Unassembled WGS sequence"/>
</dbReference>
<gene>
    <name evidence="2" type="ORF">P167DRAFT_534732</name>
</gene>
<protein>
    <submittedName>
        <fullName evidence="2">Uncharacterized protein</fullName>
    </submittedName>
</protein>
<dbReference type="InParanoid" id="A0A3N4KT97"/>
<dbReference type="AlphaFoldDB" id="A0A3N4KT97"/>
<reference evidence="2 3" key="1">
    <citation type="journal article" date="2018" name="Nat. Ecol. Evol.">
        <title>Pezizomycetes genomes reveal the molecular basis of ectomycorrhizal truffle lifestyle.</title>
        <authorList>
            <person name="Murat C."/>
            <person name="Payen T."/>
            <person name="Noel B."/>
            <person name="Kuo A."/>
            <person name="Morin E."/>
            <person name="Chen J."/>
            <person name="Kohler A."/>
            <person name="Krizsan K."/>
            <person name="Balestrini R."/>
            <person name="Da Silva C."/>
            <person name="Montanini B."/>
            <person name="Hainaut M."/>
            <person name="Levati E."/>
            <person name="Barry K.W."/>
            <person name="Belfiori B."/>
            <person name="Cichocki N."/>
            <person name="Clum A."/>
            <person name="Dockter R.B."/>
            <person name="Fauchery L."/>
            <person name="Guy J."/>
            <person name="Iotti M."/>
            <person name="Le Tacon F."/>
            <person name="Lindquist E.A."/>
            <person name="Lipzen A."/>
            <person name="Malagnac F."/>
            <person name="Mello A."/>
            <person name="Molinier V."/>
            <person name="Miyauchi S."/>
            <person name="Poulain J."/>
            <person name="Riccioni C."/>
            <person name="Rubini A."/>
            <person name="Sitrit Y."/>
            <person name="Splivallo R."/>
            <person name="Traeger S."/>
            <person name="Wang M."/>
            <person name="Zifcakova L."/>
            <person name="Wipf D."/>
            <person name="Zambonelli A."/>
            <person name="Paolocci F."/>
            <person name="Nowrousian M."/>
            <person name="Ottonello S."/>
            <person name="Baldrian P."/>
            <person name="Spatafora J.W."/>
            <person name="Henrissat B."/>
            <person name="Nagy L.G."/>
            <person name="Aury J.M."/>
            <person name="Wincker P."/>
            <person name="Grigoriev I.V."/>
            <person name="Bonfante P."/>
            <person name="Martin F.M."/>
        </authorList>
    </citation>
    <scope>NUCLEOTIDE SEQUENCE [LARGE SCALE GENOMIC DNA]</scope>
    <source>
        <strain evidence="2 3">CCBAS932</strain>
    </source>
</reference>
<sequence>MWPTGITLICGCKLDPMIVTNNAGQSTYSVIRLPGCPYCAAFCKCSPFTPKLNTPEPWFDYRLLNARCELCYPPPKTYRKKQETAPPGVSEIPKRKRSKVERVLSKLEITKGKK</sequence>
<evidence type="ECO:0000256" key="1">
    <source>
        <dbReference type="SAM" id="MobiDB-lite"/>
    </source>
</evidence>
<feature type="region of interest" description="Disordered" evidence="1">
    <location>
        <begin position="78"/>
        <end position="98"/>
    </location>
</feature>
<evidence type="ECO:0000313" key="2">
    <source>
        <dbReference type="EMBL" id="RPB13740.1"/>
    </source>
</evidence>
<name>A0A3N4KT97_9PEZI</name>
<dbReference type="EMBL" id="ML119121">
    <property type="protein sequence ID" value="RPB13740.1"/>
    <property type="molecule type" value="Genomic_DNA"/>
</dbReference>
<accession>A0A3N4KT97</accession>
<organism evidence="2 3">
    <name type="scientific">Morchella conica CCBAS932</name>
    <dbReference type="NCBI Taxonomy" id="1392247"/>
    <lineage>
        <taxon>Eukaryota</taxon>
        <taxon>Fungi</taxon>
        <taxon>Dikarya</taxon>
        <taxon>Ascomycota</taxon>
        <taxon>Pezizomycotina</taxon>
        <taxon>Pezizomycetes</taxon>
        <taxon>Pezizales</taxon>
        <taxon>Morchellaceae</taxon>
        <taxon>Morchella</taxon>
    </lineage>
</organism>